<comment type="similarity">
    <text evidence="1">Belongs to the metallophosphoesterase superfamily. YfcE family.</text>
</comment>
<dbReference type="InterPro" id="IPR024654">
    <property type="entry name" value="Calcineurin-like_PHP_lpxH"/>
</dbReference>
<accession>A0A0A5HKK8</accession>
<reference evidence="3 4" key="1">
    <citation type="submission" date="2013-08" db="EMBL/GenBank/DDBJ databases">
        <authorList>
            <person name="Huang J."/>
            <person name="Wang G."/>
        </authorList>
    </citation>
    <scope>NUCLEOTIDE SEQUENCE [LARGE SCALE GENOMIC DNA]</scope>
    <source>
        <strain evidence="3 4">BH030004</strain>
    </source>
</reference>
<dbReference type="Gene3D" id="3.60.21.10">
    <property type="match status" value="1"/>
</dbReference>
<comment type="caution">
    <text evidence="3">The sequence shown here is derived from an EMBL/GenBank/DDBJ whole genome shotgun (WGS) entry which is preliminary data.</text>
</comment>
<protein>
    <recommendedName>
        <fullName evidence="2">Calcineurin-like phosphoesterase domain-containing protein</fullName>
    </recommendedName>
</protein>
<dbReference type="Pfam" id="PF12850">
    <property type="entry name" value="Metallophos_2"/>
    <property type="match status" value="1"/>
</dbReference>
<dbReference type="RefSeq" id="WP_027447384.1">
    <property type="nucleotide sequence ID" value="NZ_AULJ01000061.1"/>
</dbReference>
<dbReference type="eggNOG" id="COG0639">
    <property type="taxonomic scope" value="Bacteria"/>
</dbReference>
<organism evidence="3 4">
    <name type="scientific">Pontibacillus marinus BH030004 = DSM 16465</name>
    <dbReference type="NCBI Taxonomy" id="1385511"/>
    <lineage>
        <taxon>Bacteria</taxon>
        <taxon>Bacillati</taxon>
        <taxon>Bacillota</taxon>
        <taxon>Bacilli</taxon>
        <taxon>Bacillales</taxon>
        <taxon>Bacillaceae</taxon>
        <taxon>Pontibacillus</taxon>
    </lineage>
</organism>
<dbReference type="OrthoDB" id="9813918at2"/>
<evidence type="ECO:0000313" key="4">
    <source>
        <dbReference type="Proteomes" id="UP000030403"/>
    </source>
</evidence>
<dbReference type="InterPro" id="IPR050126">
    <property type="entry name" value="Ap4A_hydrolase"/>
</dbReference>
<dbReference type="InterPro" id="IPR011152">
    <property type="entry name" value="Pesterase_MJ0912"/>
</dbReference>
<dbReference type="SUPFAM" id="SSF56300">
    <property type="entry name" value="Metallo-dependent phosphatases"/>
    <property type="match status" value="1"/>
</dbReference>
<dbReference type="Proteomes" id="UP000030403">
    <property type="component" value="Unassembled WGS sequence"/>
</dbReference>
<dbReference type="InterPro" id="IPR029052">
    <property type="entry name" value="Metallo-depent_PP-like"/>
</dbReference>
<dbReference type="AlphaFoldDB" id="A0A0A5HKK8"/>
<keyword evidence="4" id="KW-1185">Reference proteome</keyword>
<feature type="domain" description="Calcineurin-like phosphoesterase" evidence="2">
    <location>
        <begin position="1"/>
        <end position="204"/>
    </location>
</feature>
<name>A0A0A5HKK8_9BACI</name>
<evidence type="ECO:0000259" key="2">
    <source>
        <dbReference type="Pfam" id="PF12850"/>
    </source>
</evidence>
<dbReference type="GO" id="GO:0005737">
    <property type="term" value="C:cytoplasm"/>
    <property type="evidence" value="ECO:0007669"/>
    <property type="project" value="TreeGrafter"/>
</dbReference>
<dbReference type="PIRSF" id="PIRSF000883">
    <property type="entry name" value="Pesterase_MJ0912"/>
    <property type="match status" value="1"/>
</dbReference>
<sequence length="248" mass="28451">MKYALLADIHGNKHALQAVLEDLQYQKIDKIMCLGDLIAIGPHSNEVLHTIMNMPNISIITGNHDEAVLSLYFNEPYPDSHKHAKPHHEWVAQQLSDDQAQYLKKSPRQITEDINDIRLLCTHYAYKQGMESSPIEKDPYKRIMEPTSQNMATLFSQNDQDIIAFGHHHPKHDFHIKGQHYINPGSLGCNDKPLARYAILSISKEGKYSIAHKEVPYNRAPLLQDYDDLSVPQRDELRKIFHGQGRSE</sequence>
<dbReference type="PANTHER" id="PTHR42850">
    <property type="entry name" value="METALLOPHOSPHOESTERASE"/>
    <property type="match status" value="1"/>
</dbReference>
<dbReference type="EMBL" id="AVPF01000064">
    <property type="protein sequence ID" value="KGX84177.1"/>
    <property type="molecule type" value="Genomic_DNA"/>
</dbReference>
<dbReference type="STRING" id="1385511.GCA_000425225_03884"/>
<evidence type="ECO:0000313" key="3">
    <source>
        <dbReference type="EMBL" id="KGX84177.1"/>
    </source>
</evidence>
<dbReference type="PANTHER" id="PTHR42850:SF2">
    <property type="entry name" value="BLL5683 PROTEIN"/>
    <property type="match status" value="1"/>
</dbReference>
<proteinExistence type="inferred from homology"/>
<dbReference type="GO" id="GO:0016791">
    <property type="term" value="F:phosphatase activity"/>
    <property type="evidence" value="ECO:0007669"/>
    <property type="project" value="TreeGrafter"/>
</dbReference>
<gene>
    <name evidence="3" type="ORF">N783_18715</name>
</gene>
<evidence type="ECO:0000256" key="1">
    <source>
        <dbReference type="ARBA" id="ARBA00008950"/>
    </source>
</evidence>